<sequence length="90" mass="9596">MTRSGHLNTLPDCPTTPLWVMNATELGQQKVKAGSPTRLLTTHARYRVNRPDNKGDYQMSALTPAAAMGDGAISVSVAKGMGLPSCTPRQ</sequence>
<organism evidence="1 2">
    <name type="scientific">Batillaria attramentaria</name>
    <dbReference type="NCBI Taxonomy" id="370345"/>
    <lineage>
        <taxon>Eukaryota</taxon>
        <taxon>Metazoa</taxon>
        <taxon>Spiralia</taxon>
        <taxon>Lophotrochozoa</taxon>
        <taxon>Mollusca</taxon>
        <taxon>Gastropoda</taxon>
        <taxon>Caenogastropoda</taxon>
        <taxon>Sorbeoconcha</taxon>
        <taxon>Cerithioidea</taxon>
        <taxon>Batillariidae</taxon>
        <taxon>Batillaria</taxon>
    </lineage>
</organism>
<comment type="caution">
    <text evidence="1">The sequence shown here is derived from an EMBL/GenBank/DDBJ whole genome shotgun (WGS) entry which is preliminary data.</text>
</comment>
<reference evidence="1 2" key="1">
    <citation type="journal article" date="2023" name="Sci. Data">
        <title>Genome assembly of the Korean intertidal mud-creeper Batillaria attramentaria.</title>
        <authorList>
            <person name="Patra A.K."/>
            <person name="Ho P.T."/>
            <person name="Jun S."/>
            <person name="Lee S.J."/>
            <person name="Kim Y."/>
            <person name="Won Y.J."/>
        </authorList>
    </citation>
    <scope>NUCLEOTIDE SEQUENCE [LARGE SCALE GENOMIC DNA]</scope>
    <source>
        <strain evidence="1">Wonlab-2016</strain>
    </source>
</reference>
<dbReference type="Proteomes" id="UP001519460">
    <property type="component" value="Unassembled WGS sequence"/>
</dbReference>
<evidence type="ECO:0000313" key="1">
    <source>
        <dbReference type="EMBL" id="KAK7477776.1"/>
    </source>
</evidence>
<name>A0ABD0JSB7_9CAEN</name>
<accession>A0ABD0JSB7</accession>
<gene>
    <name evidence="1" type="ORF">BaRGS_00030959</name>
</gene>
<evidence type="ECO:0000313" key="2">
    <source>
        <dbReference type="Proteomes" id="UP001519460"/>
    </source>
</evidence>
<protein>
    <submittedName>
        <fullName evidence="1">Uncharacterized protein</fullName>
    </submittedName>
</protein>
<dbReference type="EMBL" id="JACVVK020000341">
    <property type="protein sequence ID" value="KAK7477776.1"/>
    <property type="molecule type" value="Genomic_DNA"/>
</dbReference>
<proteinExistence type="predicted"/>
<dbReference type="AlphaFoldDB" id="A0ABD0JSB7"/>
<keyword evidence="2" id="KW-1185">Reference proteome</keyword>